<dbReference type="PROSITE" id="PS50041">
    <property type="entry name" value="C_TYPE_LECTIN_2"/>
    <property type="match status" value="2"/>
</dbReference>
<dbReference type="PANTHER" id="PTHR45784">
    <property type="entry name" value="C-TYPE LECTIN DOMAIN FAMILY 20 MEMBER A-RELATED"/>
    <property type="match status" value="1"/>
</dbReference>
<feature type="chain" id="PRO_5035468101" description="C-type lectin domain-containing protein" evidence="2">
    <location>
        <begin position="25"/>
        <end position="512"/>
    </location>
</feature>
<dbReference type="InterPro" id="IPR001304">
    <property type="entry name" value="C-type_lectin-like"/>
</dbReference>
<organism evidence="4 5">
    <name type="scientific">Ignelater luminosus</name>
    <name type="common">Cucubano</name>
    <name type="synonym">Pyrophorus luminosus</name>
    <dbReference type="NCBI Taxonomy" id="2038154"/>
    <lineage>
        <taxon>Eukaryota</taxon>
        <taxon>Metazoa</taxon>
        <taxon>Ecdysozoa</taxon>
        <taxon>Arthropoda</taxon>
        <taxon>Hexapoda</taxon>
        <taxon>Insecta</taxon>
        <taxon>Pterygota</taxon>
        <taxon>Neoptera</taxon>
        <taxon>Endopterygota</taxon>
        <taxon>Coleoptera</taxon>
        <taxon>Polyphaga</taxon>
        <taxon>Elateriformia</taxon>
        <taxon>Elateroidea</taxon>
        <taxon>Elateridae</taxon>
        <taxon>Agrypninae</taxon>
        <taxon>Pyrophorini</taxon>
        <taxon>Ignelater</taxon>
    </lineage>
</organism>
<dbReference type="PANTHER" id="PTHR45784:SF3">
    <property type="entry name" value="C-TYPE LECTIN DOMAIN FAMILY 4 MEMBER K-LIKE-RELATED"/>
    <property type="match status" value="1"/>
</dbReference>
<dbReference type="AlphaFoldDB" id="A0A8K0GCB9"/>
<keyword evidence="5" id="KW-1185">Reference proteome</keyword>
<dbReference type="EMBL" id="VTPC01007152">
    <property type="protein sequence ID" value="KAF2894299.1"/>
    <property type="molecule type" value="Genomic_DNA"/>
</dbReference>
<evidence type="ECO:0000259" key="3">
    <source>
        <dbReference type="PROSITE" id="PS50041"/>
    </source>
</evidence>
<protein>
    <recommendedName>
        <fullName evidence="3">C-type lectin domain-containing protein</fullName>
    </recommendedName>
</protein>
<evidence type="ECO:0000256" key="1">
    <source>
        <dbReference type="SAM" id="MobiDB-lite"/>
    </source>
</evidence>
<dbReference type="InterPro" id="IPR016186">
    <property type="entry name" value="C-type_lectin-like/link_sf"/>
</dbReference>
<evidence type="ECO:0000256" key="2">
    <source>
        <dbReference type="SAM" id="SignalP"/>
    </source>
</evidence>
<dbReference type="CDD" id="cd00037">
    <property type="entry name" value="CLECT"/>
    <property type="match status" value="3"/>
</dbReference>
<reference evidence="4" key="1">
    <citation type="submission" date="2019-08" db="EMBL/GenBank/DDBJ databases">
        <title>The genome of the North American firefly Photinus pyralis.</title>
        <authorList>
            <consortium name="Photinus pyralis genome working group"/>
            <person name="Fallon T.R."/>
            <person name="Sander Lower S.E."/>
            <person name="Weng J.-K."/>
        </authorList>
    </citation>
    <scope>NUCLEOTIDE SEQUENCE</scope>
    <source>
        <strain evidence="4">TRF0915ILg1</strain>
        <tissue evidence="4">Whole body</tissue>
    </source>
</reference>
<dbReference type="InterPro" id="IPR016187">
    <property type="entry name" value="CTDL_fold"/>
</dbReference>
<feature type="signal peptide" evidence="2">
    <location>
        <begin position="1"/>
        <end position="24"/>
    </location>
</feature>
<comment type="caution">
    <text evidence="4">The sequence shown here is derived from an EMBL/GenBank/DDBJ whole genome shotgun (WGS) entry which is preliminary data.</text>
</comment>
<dbReference type="Gene3D" id="3.10.100.10">
    <property type="entry name" value="Mannose-Binding Protein A, subunit A"/>
    <property type="match status" value="3"/>
</dbReference>
<dbReference type="OrthoDB" id="6741387at2759"/>
<dbReference type="Proteomes" id="UP000801492">
    <property type="component" value="Unassembled WGS sequence"/>
</dbReference>
<accession>A0A8K0GCB9</accession>
<keyword evidence="2" id="KW-0732">Signal</keyword>
<name>A0A8K0GCB9_IGNLU</name>
<feature type="domain" description="C-type lectin" evidence="3">
    <location>
        <begin position="361"/>
        <end position="488"/>
    </location>
</feature>
<feature type="region of interest" description="Disordered" evidence="1">
    <location>
        <begin position="29"/>
        <end position="54"/>
    </location>
</feature>
<dbReference type="SUPFAM" id="SSF56436">
    <property type="entry name" value="C-type lectin-like"/>
    <property type="match status" value="3"/>
</dbReference>
<proteinExistence type="predicted"/>
<feature type="domain" description="C-type lectin" evidence="3">
    <location>
        <begin position="221"/>
        <end position="348"/>
    </location>
</feature>
<gene>
    <name evidence="4" type="ORF">ILUMI_11876</name>
</gene>
<evidence type="ECO:0000313" key="4">
    <source>
        <dbReference type="EMBL" id="KAF2894299.1"/>
    </source>
</evidence>
<evidence type="ECO:0000313" key="5">
    <source>
        <dbReference type="Proteomes" id="UP000801492"/>
    </source>
</evidence>
<sequence length="512" mass="59229">MRHLSHIIIVQFIIISILVKLIQNQTTPGTAEIKPPAAQVTDPERPSGPTTKKKSRGFLEFRKISNIAEAILIRPKEYIIVHQNLSFEKAFLACTHIYKGNLAVLNDKNIIEILAQALSETNRKYDTLWTAGKIDRLGLGYQGDDQWVWKIYNFTRRLNITGQKNASFALGEKNCLGFGRFDHEEPQFRLSDCKAPRPYICERPQGSGNTENSTSLNWINLGTRSYKLYYDKVNYEVGRTRCFSHDTDADLAVIPDYNTAEQLVEYLLMGRPSFENVWIGGKRRKGHFFFEPEDLALSDTTDSKTGYPPWVNGKVPKKFGCLMLDRHESHIVAFEPAECNSERAILCYKKRYNVTFVDIIFEDFGYRLYLEKLPWEEARSTCNIYKQYSAKLAEINVEQQVRQLLYVMGGNYSYVQHIWLGGLYENGKWIWNSTGNVVEDSLMHWVKNSSFDYNAEYQNTCLNMDRENLVTALHYGTVCDFEQHFVCLFPADELKRLQKDRPEENEGFLPNV</sequence>
<dbReference type="Pfam" id="PF00059">
    <property type="entry name" value="Lectin_C"/>
    <property type="match status" value="1"/>
</dbReference>